<evidence type="ECO:0000313" key="13">
    <source>
        <dbReference type="Proteomes" id="UP000825729"/>
    </source>
</evidence>
<gene>
    <name evidence="12" type="ORF">H6P81_003467</name>
</gene>
<keyword evidence="8" id="KW-0418">Kinase</keyword>
<evidence type="ECO:0000256" key="10">
    <source>
        <dbReference type="ARBA" id="ARBA00022842"/>
    </source>
</evidence>
<evidence type="ECO:0000256" key="7">
    <source>
        <dbReference type="ARBA" id="ARBA00022741"/>
    </source>
</evidence>
<sequence>MDAVRGLLMDESFLVTEDGSGNVRFIPGAELLLRRLQHSKLFVAISYVDSVSFSRVAFVKNVATEYSFDLIMFNISGLDEALNKILLSWGGVEGRYFYLTFRKDEDIFLKLRNPTWTIIIRASEDGVKTSTQHQIISSVEELPLMLSRFNKSLLNDGSILTVGYVMKSSREHDFVKRGAFPMYPTPNGLMFIPLSFDVSLVSQIRQVDIVLHKATDEIIDIDPHKFFYCSQGITFSKGMQELRRCIDDHPAFCMIDPIDNIYPLLDRLRIQQILLGLDNINMENRCKIRAPHFLQVDTFDKPDLVEKLEEAKLAFPYIVKPQVACGVTYAHDMAIVFQMDDFKDLNVPLPAIVQEYVDHGSFIYKFYVLGEKVFYAIRQSTPNANMLLLSSRENGSKPIIFDSLKSLPKAQGHQNCENRISSDSINEVLDVELVTNAAQWLRRTLNLTILGFDVVIQEGSGDHVVVDVNYLPSFKEIPNEVAVPAFWDALKSAYKTAKSKLDLMIQYYPPVLDHSVQQTDLVEVMVELHGLEIFKQAFNSALEVEGDANINPRLVQVISSPRQFYLVFWKIINIFPNLMHS</sequence>
<evidence type="ECO:0000256" key="8">
    <source>
        <dbReference type="ARBA" id="ARBA00022777"/>
    </source>
</evidence>
<dbReference type="GO" id="GO:0032957">
    <property type="term" value="P:inositol trisphosphate metabolic process"/>
    <property type="evidence" value="ECO:0007669"/>
    <property type="project" value="InterPro"/>
</dbReference>
<evidence type="ECO:0000256" key="4">
    <source>
        <dbReference type="ARBA" id="ARBA00012017"/>
    </source>
</evidence>
<keyword evidence="13" id="KW-1185">Reference proteome</keyword>
<accession>A0AAV7FEE6</accession>
<keyword evidence="6" id="KW-0479">Metal-binding</keyword>
<dbReference type="AlphaFoldDB" id="A0AAV7FEE6"/>
<protein>
    <recommendedName>
        <fullName evidence="4">inositol-1,3,4-trisphosphate 5/6-kinase</fullName>
        <ecNumber evidence="4">2.7.1.159</ecNumber>
    </recommendedName>
</protein>
<dbReference type="GO" id="GO:0000287">
    <property type="term" value="F:magnesium ion binding"/>
    <property type="evidence" value="ECO:0007669"/>
    <property type="project" value="InterPro"/>
</dbReference>
<dbReference type="InterPro" id="IPR040464">
    <property type="entry name" value="InsP(3)kin_ATP-grasp"/>
</dbReference>
<keyword evidence="10" id="KW-0460">Magnesium</keyword>
<feature type="domain" description="Inositol 1,3,4-trisphosphate 5/6-kinase ATP-grasp" evidence="11">
    <location>
        <begin position="287"/>
        <end position="479"/>
    </location>
</feature>
<dbReference type="InterPro" id="IPR008656">
    <property type="entry name" value="Inositol_tetrakis-P_1-kinase"/>
</dbReference>
<dbReference type="GO" id="GO:0052725">
    <property type="term" value="F:inositol-1,3,4-trisphosphate 6-kinase activity"/>
    <property type="evidence" value="ECO:0007669"/>
    <property type="project" value="InterPro"/>
</dbReference>
<comment type="similarity">
    <text evidence="2">Belongs to the ITPK1 family.</text>
</comment>
<proteinExistence type="inferred from homology"/>
<dbReference type="Gene3D" id="3.30.470.20">
    <property type="entry name" value="ATP-grasp fold, B domain"/>
    <property type="match status" value="1"/>
</dbReference>
<comment type="caution">
    <text evidence="12">The sequence shown here is derived from an EMBL/GenBank/DDBJ whole genome shotgun (WGS) entry which is preliminary data.</text>
</comment>
<keyword evidence="5" id="KW-0808">Transferase</keyword>
<reference evidence="12 13" key="1">
    <citation type="submission" date="2021-07" db="EMBL/GenBank/DDBJ databases">
        <title>The Aristolochia fimbriata genome: insights into angiosperm evolution, floral development and chemical biosynthesis.</title>
        <authorList>
            <person name="Jiao Y."/>
        </authorList>
    </citation>
    <scope>NUCLEOTIDE SEQUENCE [LARGE SCALE GENOMIC DNA]</scope>
    <source>
        <strain evidence="12">IBCAS-2021</strain>
        <tissue evidence="12">Leaf</tissue>
    </source>
</reference>
<keyword evidence="9" id="KW-0067">ATP-binding</keyword>
<evidence type="ECO:0000256" key="2">
    <source>
        <dbReference type="ARBA" id="ARBA00009601"/>
    </source>
</evidence>
<evidence type="ECO:0000256" key="9">
    <source>
        <dbReference type="ARBA" id="ARBA00022840"/>
    </source>
</evidence>
<evidence type="ECO:0000256" key="5">
    <source>
        <dbReference type="ARBA" id="ARBA00022679"/>
    </source>
</evidence>
<dbReference type="EC" id="2.7.1.159" evidence="4"/>
<evidence type="ECO:0000256" key="6">
    <source>
        <dbReference type="ARBA" id="ARBA00022723"/>
    </source>
</evidence>
<dbReference type="FunFam" id="3.30.470.20:FF:000047">
    <property type="entry name" value="Inositol-tetrakisphosphate 1-kinase 4"/>
    <property type="match status" value="1"/>
</dbReference>
<dbReference type="GO" id="GO:0047325">
    <property type="term" value="F:inositol-3,4,5,6-tetrakisphosphate 1-kinase activity"/>
    <property type="evidence" value="ECO:0007669"/>
    <property type="project" value="InterPro"/>
</dbReference>
<evidence type="ECO:0000259" key="11">
    <source>
        <dbReference type="Pfam" id="PF05770"/>
    </source>
</evidence>
<evidence type="ECO:0000256" key="1">
    <source>
        <dbReference type="ARBA" id="ARBA00001946"/>
    </source>
</evidence>
<dbReference type="SUPFAM" id="SSF56059">
    <property type="entry name" value="Glutathione synthetase ATP-binding domain-like"/>
    <property type="match status" value="1"/>
</dbReference>
<dbReference type="GO" id="GO:0052726">
    <property type="term" value="F:inositol-1,3,4-trisphosphate 5-kinase activity"/>
    <property type="evidence" value="ECO:0007669"/>
    <property type="project" value="InterPro"/>
</dbReference>
<name>A0AAV7FEE6_ARIFI</name>
<dbReference type="GO" id="GO:0005737">
    <property type="term" value="C:cytoplasm"/>
    <property type="evidence" value="ECO:0007669"/>
    <property type="project" value="TreeGrafter"/>
</dbReference>
<evidence type="ECO:0000256" key="3">
    <source>
        <dbReference type="ARBA" id="ARBA00011245"/>
    </source>
</evidence>
<dbReference type="PANTHER" id="PTHR14217">
    <property type="entry name" value="INOSITOL-TETRAKISPHOSPHATE 1-KINASE"/>
    <property type="match status" value="1"/>
</dbReference>
<dbReference type="EMBL" id="JAINDJ010000002">
    <property type="protein sequence ID" value="KAG9458959.1"/>
    <property type="molecule type" value="Genomic_DNA"/>
</dbReference>
<organism evidence="12 13">
    <name type="scientific">Aristolochia fimbriata</name>
    <name type="common">White veined hardy Dutchman's pipe vine</name>
    <dbReference type="NCBI Taxonomy" id="158543"/>
    <lineage>
        <taxon>Eukaryota</taxon>
        <taxon>Viridiplantae</taxon>
        <taxon>Streptophyta</taxon>
        <taxon>Embryophyta</taxon>
        <taxon>Tracheophyta</taxon>
        <taxon>Spermatophyta</taxon>
        <taxon>Magnoliopsida</taxon>
        <taxon>Magnoliidae</taxon>
        <taxon>Piperales</taxon>
        <taxon>Aristolochiaceae</taxon>
        <taxon>Aristolochia</taxon>
    </lineage>
</organism>
<evidence type="ECO:0000313" key="12">
    <source>
        <dbReference type="EMBL" id="KAG9458959.1"/>
    </source>
</evidence>
<comment type="subunit">
    <text evidence="3">Monomer.</text>
</comment>
<dbReference type="PANTHER" id="PTHR14217:SF1">
    <property type="entry name" value="INOSITOL-TETRAKISPHOSPHATE 1-KINASE"/>
    <property type="match status" value="1"/>
</dbReference>
<keyword evidence="7" id="KW-0547">Nucleotide-binding</keyword>
<dbReference type="Pfam" id="PF05770">
    <property type="entry name" value="Ins134_P3_kin"/>
    <property type="match status" value="1"/>
</dbReference>
<comment type="cofactor">
    <cofactor evidence="1">
        <name>Mg(2+)</name>
        <dbReference type="ChEBI" id="CHEBI:18420"/>
    </cofactor>
</comment>
<dbReference type="PIRSF" id="PIRSF038163">
    <property type="entry name" value="ITPK_uncN"/>
    <property type="match status" value="1"/>
</dbReference>
<dbReference type="Proteomes" id="UP000825729">
    <property type="component" value="Unassembled WGS sequence"/>
</dbReference>
<dbReference type="GO" id="GO:0005524">
    <property type="term" value="F:ATP binding"/>
    <property type="evidence" value="ECO:0007669"/>
    <property type="project" value="UniProtKB-KW"/>
</dbReference>